<proteinExistence type="inferred from homology"/>
<evidence type="ECO:0000256" key="1">
    <source>
        <dbReference type="ARBA" id="ARBA00002672"/>
    </source>
</evidence>
<dbReference type="GO" id="GO:0008483">
    <property type="term" value="F:transaminase activity"/>
    <property type="evidence" value="ECO:0007669"/>
    <property type="project" value="UniProtKB-KW"/>
</dbReference>
<keyword evidence="12" id="KW-1185">Reference proteome</keyword>
<evidence type="ECO:0000256" key="8">
    <source>
        <dbReference type="ARBA" id="ARBA00022989"/>
    </source>
</evidence>
<dbReference type="Proteomes" id="UP000637769">
    <property type="component" value="Unassembled WGS sequence"/>
</dbReference>
<dbReference type="PANTHER" id="PTHR36122:SF2">
    <property type="entry name" value="NICOTINAMIDE RIBOSIDE TRANSPORTER PNUC"/>
    <property type="match status" value="1"/>
</dbReference>
<evidence type="ECO:0000256" key="10">
    <source>
        <dbReference type="SAM" id="Phobius"/>
    </source>
</evidence>
<evidence type="ECO:0000313" key="11">
    <source>
        <dbReference type="EMBL" id="GGC32394.1"/>
    </source>
</evidence>
<keyword evidence="6" id="KW-1003">Cell membrane</keyword>
<keyword evidence="8 10" id="KW-1133">Transmembrane helix</keyword>
<keyword evidence="7 10" id="KW-0812">Transmembrane</keyword>
<comment type="caution">
    <text evidence="11">The sequence shown here is derived from an EMBL/GenBank/DDBJ whole genome shotgun (WGS) entry which is preliminary data.</text>
</comment>
<evidence type="ECO:0000256" key="9">
    <source>
        <dbReference type="ARBA" id="ARBA00023136"/>
    </source>
</evidence>
<evidence type="ECO:0000256" key="4">
    <source>
        <dbReference type="ARBA" id="ARBA00017522"/>
    </source>
</evidence>
<keyword evidence="11" id="KW-0808">Transferase</keyword>
<sequence length="190" mass="21138">MMSPLEALAVIITMAGIWLTARRRVIGWPCSLLASLLYLVVFAKARLYADSALQIVFCLFLAKGWYDWHRFRQVAPEIAVQAAPPLVLLRDLLIGVVCSVALGTALRLWTGDAAPITDATLSVLSIIGQIWTARRFLACWLLWTLVDSAYVGLFILRDLWLSAGLYAGLVAIAWFGWMSWKESLKNVAAR</sequence>
<evidence type="ECO:0000256" key="5">
    <source>
        <dbReference type="ARBA" id="ARBA00022448"/>
    </source>
</evidence>
<dbReference type="EMBL" id="BMCH01000004">
    <property type="protein sequence ID" value="GGC32394.1"/>
    <property type="molecule type" value="Genomic_DNA"/>
</dbReference>
<keyword evidence="11" id="KW-0032">Aminotransferase</keyword>
<name>A0ABQ1LZP2_9PROT</name>
<reference evidence="12" key="1">
    <citation type="journal article" date="2019" name="Int. J. Syst. Evol. Microbiol.">
        <title>The Global Catalogue of Microorganisms (GCM) 10K type strain sequencing project: providing services to taxonomists for standard genome sequencing and annotation.</title>
        <authorList>
            <consortium name="The Broad Institute Genomics Platform"/>
            <consortium name="The Broad Institute Genome Sequencing Center for Infectious Disease"/>
            <person name="Wu L."/>
            <person name="Ma J."/>
        </authorList>
    </citation>
    <scope>NUCLEOTIDE SEQUENCE [LARGE SCALE GENOMIC DNA]</scope>
    <source>
        <strain evidence="12">CCM 7132</strain>
    </source>
</reference>
<evidence type="ECO:0000313" key="12">
    <source>
        <dbReference type="Proteomes" id="UP000637769"/>
    </source>
</evidence>
<feature type="transmembrane region" description="Helical" evidence="10">
    <location>
        <begin position="163"/>
        <end position="180"/>
    </location>
</feature>
<evidence type="ECO:0000256" key="2">
    <source>
        <dbReference type="ARBA" id="ARBA00004651"/>
    </source>
</evidence>
<dbReference type="Pfam" id="PF04973">
    <property type="entry name" value="NMN_transporter"/>
    <property type="match status" value="1"/>
</dbReference>
<feature type="transmembrane region" description="Helical" evidence="10">
    <location>
        <begin position="140"/>
        <end position="157"/>
    </location>
</feature>
<evidence type="ECO:0000256" key="7">
    <source>
        <dbReference type="ARBA" id="ARBA00022692"/>
    </source>
</evidence>
<comment type="function">
    <text evidence="1">Required for nicotinamide riboside transport across the inner membrane.</text>
</comment>
<comment type="similarity">
    <text evidence="3">Belongs to the nicotinamide ribonucleoside (NR) uptake permease (TC 4.B.1) family.</text>
</comment>
<comment type="subcellular location">
    <subcellularLocation>
        <location evidence="2">Cell membrane</location>
        <topology evidence="2">Multi-pass membrane protein</topology>
    </subcellularLocation>
</comment>
<dbReference type="NCBIfam" id="TIGR01528">
    <property type="entry name" value="NMN_trans_PnuC"/>
    <property type="match status" value="1"/>
</dbReference>
<dbReference type="PANTHER" id="PTHR36122">
    <property type="entry name" value="NICOTINAMIDE RIBOSIDE TRANSPORTER PNUC"/>
    <property type="match status" value="1"/>
</dbReference>
<protein>
    <recommendedName>
        <fullName evidence="4">Nicotinamide riboside transporter PnuC</fullName>
    </recommendedName>
</protein>
<accession>A0ABQ1LZP2</accession>
<gene>
    <name evidence="11" type="primary">pnuC</name>
    <name evidence="11" type="ORF">GCM10007207_17360</name>
</gene>
<dbReference type="InterPro" id="IPR006419">
    <property type="entry name" value="NMN_transpt_PnuC"/>
</dbReference>
<evidence type="ECO:0000256" key="3">
    <source>
        <dbReference type="ARBA" id="ARBA00006669"/>
    </source>
</evidence>
<organism evidence="11 12">
    <name type="scientific">Asaia siamensis</name>
    <dbReference type="NCBI Taxonomy" id="110479"/>
    <lineage>
        <taxon>Bacteria</taxon>
        <taxon>Pseudomonadati</taxon>
        <taxon>Pseudomonadota</taxon>
        <taxon>Alphaproteobacteria</taxon>
        <taxon>Acetobacterales</taxon>
        <taxon>Acetobacteraceae</taxon>
        <taxon>Asaia</taxon>
    </lineage>
</organism>
<dbReference type="RefSeq" id="WP_188426390.1">
    <property type="nucleotide sequence ID" value="NZ_BMCH01000004.1"/>
</dbReference>
<keyword evidence="5" id="KW-0813">Transport</keyword>
<evidence type="ECO:0000256" key="6">
    <source>
        <dbReference type="ARBA" id="ARBA00022475"/>
    </source>
</evidence>
<keyword evidence="9 10" id="KW-0472">Membrane</keyword>